<dbReference type="SUPFAM" id="SSF51126">
    <property type="entry name" value="Pectin lyase-like"/>
    <property type="match status" value="2"/>
</dbReference>
<dbReference type="RefSeq" id="WP_190830712.1">
    <property type="nucleotide sequence ID" value="NZ_CAWPPI010000064.1"/>
</dbReference>
<dbReference type="Pfam" id="PF05860">
    <property type="entry name" value="TPS"/>
    <property type="match status" value="1"/>
</dbReference>
<accession>A0A8J6XPK0</accession>
<evidence type="ECO:0000259" key="1">
    <source>
        <dbReference type="SMART" id="SM00912"/>
    </source>
</evidence>
<dbReference type="InterPro" id="IPR012334">
    <property type="entry name" value="Pectin_lyas_fold"/>
</dbReference>
<comment type="caution">
    <text evidence="2">The sequence shown here is derived from an EMBL/GenBank/DDBJ whole genome shotgun (WGS) entry which is preliminary data.</text>
</comment>
<feature type="domain" description="Filamentous haemagglutinin FhaB/tRNA nuclease CdiA-like TPS" evidence="1">
    <location>
        <begin position="38"/>
        <end position="144"/>
    </location>
</feature>
<keyword evidence="3" id="KW-1185">Reference proteome</keyword>
<reference evidence="2" key="1">
    <citation type="submission" date="2020-09" db="EMBL/GenBank/DDBJ databases">
        <title>Iningainema tapete sp. nov. (Scytonemataceae, Cyanobacteria) from greenhouses in central Florida (USA) produces two types of nodularin with biosynthetic potential for microcystin-LR and anabaenopeptins.</title>
        <authorList>
            <person name="Berthold D.E."/>
            <person name="Lefler F.W."/>
            <person name="Huang I.-S."/>
            <person name="Abdulla H."/>
            <person name="Zimba P.V."/>
            <person name="Laughinghouse H.D. IV."/>
        </authorList>
    </citation>
    <scope>NUCLEOTIDE SEQUENCE</scope>
    <source>
        <strain evidence="2">BLCCT55</strain>
    </source>
</reference>
<evidence type="ECO:0000313" key="2">
    <source>
        <dbReference type="EMBL" id="MBD2774112.1"/>
    </source>
</evidence>
<name>A0A8J6XPK0_9CYAN</name>
<dbReference type="Proteomes" id="UP000629098">
    <property type="component" value="Unassembled WGS sequence"/>
</dbReference>
<evidence type="ECO:0000313" key="3">
    <source>
        <dbReference type="Proteomes" id="UP000629098"/>
    </source>
</evidence>
<dbReference type="InterPro" id="IPR011050">
    <property type="entry name" value="Pectin_lyase_fold/virulence"/>
</dbReference>
<protein>
    <submittedName>
        <fullName evidence="2">Filamentous hemagglutinin N-terminal domain-containing protein</fullName>
    </submittedName>
</protein>
<dbReference type="InterPro" id="IPR008638">
    <property type="entry name" value="FhaB/CdiA-like_TPS"/>
</dbReference>
<gene>
    <name evidence="2" type="ORF">ICL16_19035</name>
</gene>
<dbReference type="NCBIfam" id="TIGR01901">
    <property type="entry name" value="adhes_NPXG"/>
    <property type="match status" value="1"/>
</dbReference>
<dbReference type="AlphaFoldDB" id="A0A8J6XPK0"/>
<sequence>MARKLYWQLRLVILLFFSAALPLRAYAQLIPDTSLRGESSRVTPSSVGNLIEGGAIRDTTLFHSFTEFNVNNGQQVYFANPNGIANIFTRVTGSNTSQILGKLGVLGRANLFLINPNGIIFGANAQLDVAGSFAATTAKSVIFDNYQFSATNPTAPPLLKINVTPGLQYGSVEPKSQIRSEGILSVGQDLNLIGDELNLQGQLLARNDLTLVGSNTSSGNSLHILAGGAVNINQITITGADTTGNSINPTATPTLANVNLSDGTFFVINGTARPTLDIRAGITAVVTPGTSGSNYTNLTPVENTSAATSANITIGSITVTTPNALVLLTNQYHPNALSTGNIQVNSINTSSNVGRGGDILLDSRNNIILTPSGLLSSNSRAGNSGNITLIANNAISVGNQAAITSNILDSNSFRNGGNININTRFLTLNRGAQIEANVFGNGDGGTLAVKAQQVELMGRSADGRLRSGLFSRLNSGATGRAGNLIVETDRLVVRNGAQISTSTFGNGDGGTLAVKAKLVELIGTSADGQFSSSLLAGLTQGATGKAGNLTVETDRLIVRDGAQVSTSNFGNGEGGTLAVKAKLVELIGTSAYGQSNSGLFARLNPSATGRAGNLTVETDRLVVRDGAEISTTSFRSGTAGNITINTSQLLMSDRAIIRSANPSAGNGGNITLAGLNLLLLRNNSLITTRATDQSPGDGGNISINARFIVAVPKENSNISATASIGRGGNINITTNGIYGLNLQNRLTPKSDITASSSYGINGRLDLNILNTDPSRGLIELPFALTDASNQIRAGCPSDRDARLVFTGRGGLPEDPRGTLRGTVVMQDLRASAGDSVAHETRTTQKHKTGNSQLPIIEAQGWIINQQGQIELVAHLPQQSHNSMMDKIDCTKLK</sequence>
<dbReference type="SMART" id="SM00912">
    <property type="entry name" value="Haemagg_act"/>
    <property type="match status" value="1"/>
</dbReference>
<dbReference type="EMBL" id="JACXAE010000064">
    <property type="protein sequence ID" value="MBD2774112.1"/>
    <property type="molecule type" value="Genomic_DNA"/>
</dbReference>
<dbReference type="Gene3D" id="2.160.20.10">
    <property type="entry name" value="Single-stranded right-handed beta-helix, Pectin lyase-like"/>
    <property type="match status" value="2"/>
</dbReference>
<organism evidence="2 3">
    <name type="scientific">Iningainema tapete BLCC-T55</name>
    <dbReference type="NCBI Taxonomy" id="2748662"/>
    <lineage>
        <taxon>Bacteria</taxon>
        <taxon>Bacillati</taxon>
        <taxon>Cyanobacteriota</taxon>
        <taxon>Cyanophyceae</taxon>
        <taxon>Nostocales</taxon>
        <taxon>Scytonemataceae</taxon>
        <taxon>Iningainema tapete</taxon>
    </lineage>
</organism>
<proteinExistence type="predicted"/>